<evidence type="ECO:0000256" key="5">
    <source>
        <dbReference type="ARBA" id="ARBA00022553"/>
    </source>
</evidence>
<comment type="catalytic activity">
    <reaction evidence="1">
        <text>ATP + protein L-histidine = ADP + protein N-phospho-L-histidine.</text>
        <dbReference type="EC" id="2.7.13.3"/>
    </reaction>
</comment>
<name>A0A949WTZ4_9CLOT</name>
<dbReference type="PANTHER" id="PTHR45528">
    <property type="entry name" value="SENSOR HISTIDINE KINASE CPXA"/>
    <property type="match status" value="1"/>
</dbReference>
<dbReference type="Pfam" id="PF02518">
    <property type="entry name" value="HATPase_c"/>
    <property type="match status" value="1"/>
</dbReference>
<keyword evidence="8 15" id="KW-0418">Kinase</keyword>
<organism evidence="15 16">
    <name type="scientific">Clostridium thailandense</name>
    <dbReference type="NCBI Taxonomy" id="2794346"/>
    <lineage>
        <taxon>Bacteria</taxon>
        <taxon>Bacillati</taxon>
        <taxon>Bacillota</taxon>
        <taxon>Clostridia</taxon>
        <taxon>Eubacteriales</taxon>
        <taxon>Clostridiaceae</taxon>
        <taxon>Clostridium</taxon>
    </lineage>
</organism>
<evidence type="ECO:0000256" key="9">
    <source>
        <dbReference type="ARBA" id="ARBA00022840"/>
    </source>
</evidence>
<accession>A0A949WTZ4</accession>
<dbReference type="CDD" id="cd06225">
    <property type="entry name" value="HAMP"/>
    <property type="match status" value="1"/>
</dbReference>
<gene>
    <name evidence="15" type="ORF">I6U48_03755</name>
</gene>
<keyword evidence="11 12" id="KW-0472">Membrane</keyword>
<feature type="transmembrane region" description="Helical" evidence="12">
    <location>
        <begin position="188"/>
        <end position="212"/>
    </location>
</feature>
<evidence type="ECO:0000259" key="13">
    <source>
        <dbReference type="PROSITE" id="PS50109"/>
    </source>
</evidence>
<dbReference type="Proteomes" id="UP000694308">
    <property type="component" value="Unassembled WGS sequence"/>
</dbReference>
<dbReference type="InterPro" id="IPR003661">
    <property type="entry name" value="HisK_dim/P_dom"/>
</dbReference>
<comment type="subcellular location">
    <subcellularLocation>
        <location evidence="2">Cell membrane</location>
        <topology evidence="2">Multi-pass membrane protein</topology>
    </subcellularLocation>
</comment>
<feature type="transmembrane region" description="Helical" evidence="12">
    <location>
        <begin position="15"/>
        <end position="37"/>
    </location>
</feature>
<dbReference type="PANTHER" id="PTHR45528:SF1">
    <property type="entry name" value="SENSOR HISTIDINE KINASE CPXA"/>
    <property type="match status" value="1"/>
</dbReference>
<keyword evidence="9" id="KW-0067">ATP-binding</keyword>
<dbReference type="SMART" id="SM00387">
    <property type="entry name" value="HATPase_c"/>
    <property type="match status" value="1"/>
</dbReference>
<evidence type="ECO:0000256" key="8">
    <source>
        <dbReference type="ARBA" id="ARBA00022777"/>
    </source>
</evidence>
<keyword evidence="7" id="KW-0547">Nucleotide-binding</keyword>
<evidence type="ECO:0000259" key="14">
    <source>
        <dbReference type="PROSITE" id="PS50885"/>
    </source>
</evidence>
<evidence type="ECO:0000256" key="4">
    <source>
        <dbReference type="ARBA" id="ARBA00022475"/>
    </source>
</evidence>
<dbReference type="InterPro" id="IPR003594">
    <property type="entry name" value="HATPase_dom"/>
</dbReference>
<dbReference type="EMBL" id="JAEEGC010000017">
    <property type="protein sequence ID" value="MBV7272032.1"/>
    <property type="molecule type" value="Genomic_DNA"/>
</dbReference>
<evidence type="ECO:0000256" key="11">
    <source>
        <dbReference type="ARBA" id="ARBA00023136"/>
    </source>
</evidence>
<dbReference type="PROSITE" id="PS50885">
    <property type="entry name" value="HAMP"/>
    <property type="match status" value="1"/>
</dbReference>
<evidence type="ECO:0000313" key="15">
    <source>
        <dbReference type="EMBL" id="MBV7272032.1"/>
    </source>
</evidence>
<dbReference type="InterPro" id="IPR005467">
    <property type="entry name" value="His_kinase_dom"/>
</dbReference>
<feature type="domain" description="HAMP" evidence="14">
    <location>
        <begin position="214"/>
        <end position="266"/>
    </location>
</feature>
<comment type="caution">
    <text evidence="15">The sequence shown here is derived from an EMBL/GenBank/DDBJ whole genome shotgun (WGS) entry which is preliminary data.</text>
</comment>
<keyword evidence="16" id="KW-1185">Reference proteome</keyword>
<evidence type="ECO:0000256" key="10">
    <source>
        <dbReference type="ARBA" id="ARBA00023012"/>
    </source>
</evidence>
<dbReference type="EC" id="2.7.13.3" evidence="3"/>
<keyword evidence="12" id="KW-1133">Transmembrane helix</keyword>
<dbReference type="PROSITE" id="PS50109">
    <property type="entry name" value="HIS_KIN"/>
    <property type="match status" value="1"/>
</dbReference>
<proteinExistence type="predicted"/>
<evidence type="ECO:0000256" key="12">
    <source>
        <dbReference type="SAM" id="Phobius"/>
    </source>
</evidence>
<dbReference type="RefSeq" id="WP_218319068.1">
    <property type="nucleotide sequence ID" value="NZ_JAEEGC010000017.1"/>
</dbReference>
<dbReference type="InterPro" id="IPR050398">
    <property type="entry name" value="HssS/ArlS-like"/>
</dbReference>
<sequence>MKRTTIKWRIFKYNLIVIIMLITLTTVIFNIVVRLYFEKEIIRQLNKIALSTEHVALQHGPNLLSEPQKSPPLDQQNGNDIFKFYLTLDRSLKEQVTVLNADYILLDKNKLIVTPFPNERFGPSGDLTDQITNAINKSQNLNDEIYLNFSSYSTKYIAIIKPVPSHNTFGLGWIAIYSSLDKVNQIQFFINLILLAILIFSALVIVVVSSIVSKKISAPFLALNNHIKYIAERNFGNKINMPVDDELRELVSSINIMSEKLESYDKAQKTFLQNVSHEFRTPLMSIQSYAEGIQYDVVDYNTASKIIVDESKRITHLVEDLLYLSRLDSIEESYHYDSLDFDKLLSNCIERINGIAISDNIKITNKNLRRSTKIYGDEEKLSRSITNVLSNCIRYANNIILVTSEIVNNTIILTISDDGPGFESNELPNVFERFYKGRKGKFGLGLSISKSIIEKHNGKISAKNSESGAQFIIELPILPNNI</sequence>
<dbReference type="FunFam" id="1.10.287.130:FF:000001">
    <property type="entry name" value="Two-component sensor histidine kinase"/>
    <property type="match status" value="1"/>
</dbReference>
<keyword evidence="5" id="KW-0597">Phosphoprotein</keyword>
<dbReference type="AlphaFoldDB" id="A0A949WTZ4"/>
<keyword evidence="12" id="KW-0812">Transmembrane</keyword>
<dbReference type="Pfam" id="PF00672">
    <property type="entry name" value="HAMP"/>
    <property type="match status" value="1"/>
</dbReference>
<feature type="domain" description="Histidine kinase" evidence="13">
    <location>
        <begin position="274"/>
        <end position="479"/>
    </location>
</feature>
<protein>
    <recommendedName>
        <fullName evidence="3">histidine kinase</fullName>
        <ecNumber evidence="3">2.7.13.3</ecNumber>
    </recommendedName>
</protein>
<keyword evidence="6" id="KW-0808">Transferase</keyword>
<evidence type="ECO:0000256" key="7">
    <source>
        <dbReference type="ARBA" id="ARBA00022741"/>
    </source>
</evidence>
<evidence type="ECO:0000256" key="2">
    <source>
        <dbReference type="ARBA" id="ARBA00004651"/>
    </source>
</evidence>
<evidence type="ECO:0000256" key="3">
    <source>
        <dbReference type="ARBA" id="ARBA00012438"/>
    </source>
</evidence>
<evidence type="ECO:0000313" key="16">
    <source>
        <dbReference type="Proteomes" id="UP000694308"/>
    </source>
</evidence>
<dbReference type="CDD" id="cd00082">
    <property type="entry name" value="HisKA"/>
    <property type="match status" value="1"/>
</dbReference>
<dbReference type="GO" id="GO:0005886">
    <property type="term" value="C:plasma membrane"/>
    <property type="evidence" value="ECO:0007669"/>
    <property type="project" value="UniProtKB-SubCell"/>
</dbReference>
<dbReference type="InterPro" id="IPR003660">
    <property type="entry name" value="HAMP_dom"/>
</dbReference>
<dbReference type="GO" id="GO:0005524">
    <property type="term" value="F:ATP binding"/>
    <property type="evidence" value="ECO:0007669"/>
    <property type="project" value="UniProtKB-KW"/>
</dbReference>
<evidence type="ECO:0000256" key="6">
    <source>
        <dbReference type="ARBA" id="ARBA00022679"/>
    </source>
</evidence>
<dbReference type="Pfam" id="PF00512">
    <property type="entry name" value="HisKA"/>
    <property type="match status" value="1"/>
</dbReference>
<dbReference type="SMART" id="SM00388">
    <property type="entry name" value="HisKA"/>
    <property type="match status" value="1"/>
</dbReference>
<reference evidence="15" key="1">
    <citation type="submission" date="2020-12" db="EMBL/GenBank/DDBJ databases">
        <title>Clostridium thailandense sp. nov., a novel acetogenic bacterium isolated from peat land soil in Thailand.</title>
        <authorList>
            <person name="Chaikitkaew S."/>
            <person name="Birkeland N.K."/>
        </authorList>
    </citation>
    <scope>NUCLEOTIDE SEQUENCE</scope>
    <source>
        <strain evidence="15">PL3</strain>
    </source>
</reference>
<dbReference type="CDD" id="cd00075">
    <property type="entry name" value="HATPase"/>
    <property type="match status" value="1"/>
</dbReference>
<keyword evidence="10" id="KW-0902">Two-component regulatory system</keyword>
<keyword evidence="4" id="KW-1003">Cell membrane</keyword>
<evidence type="ECO:0000256" key="1">
    <source>
        <dbReference type="ARBA" id="ARBA00000085"/>
    </source>
</evidence>
<dbReference type="GO" id="GO:0000155">
    <property type="term" value="F:phosphorelay sensor kinase activity"/>
    <property type="evidence" value="ECO:0007669"/>
    <property type="project" value="InterPro"/>
</dbReference>